<dbReference type="EMBL" id="BPUB01000001">
    <property type="protein sequence ID" value="GJG57843.1"/>
    <property type="molecule type" value="Genomic_DNA"/>
</dbReference>
<evidence type="ECO:0000256" key="1">
    <source>
        <dbReference type="SAM" id="SignalP"/>
    </source>
</evidence>
<dbReference type="RefSeq" id="WP_223927001.1">
    <property type="nucleotide sequence ID" value="NZ_BPTU01000004.1"/>
</dbReference>
<dbReference type="GeneID" id="72468746"/>
<keyword evidence="3" id="KW-1185">Reference proteome</keyword>
<evidence type="ECO:0000313" key="3">
    <source>
        <dbReference type="Proteomes" id="UP000825483"/>
    </source>
</evidence>
<protein>
    <submittedName>
        <fullName evidence="2">Uncharacterized protein</fullName>
    </submittedName>
</protein>
<feature type="signal peptide" evidence="1">
    <location>
        <begin position="1"/>
        <end position="19"/>
    </location>
</feature>
<keyword evidence="1" id="KW-0732">Signal</keyword>
<evidence type="ECO:0000313" key="2">
    <source>
        <dbReference type="EMBL" id="GJG57843.1"/>
    </source>
</evidence>
<sequence length="194" mass="22929">MIRLLILLLSSGITFNSWAQSAKRNDYDAHKELVKAEKYIPEFAEDSVKACFPIYRVLVKKEYRNMKFDAVPKYKRIEAYLDFDHATLDEVIATTSDWDYTLEGKYSNYNSYCYSKSKDNPLLSLVNSIKPDKLYFLFGQSDFLLVEKSAERYLVQYVDHLWKKCDLPELTNNINEFNTYIFPNKEKKKLVYSK</sequence>
<dbReference type="AlphaFoldDB" id="A0A9R1CXC3"/>
<accession>A0A9R1CXC3</accession>
<dbReference type="Proteomes" id="UP000825483">
    <property type="component" value="Unassembled WGS sequence"/>
</dbReference>
<feature type="chain" id="PRO_5040255349" evidence="1">
    <location>
        <begin position="20"/>
        <end position="194"/>
    </location>
</feature>
<comment type="caution">
    <text evidence="2">The sequence shown here is derived from an EMBL/GenBank/DDBJ whole genome shotgun (WGS) entry which is preliminary data.</text>
</comment>
<proteinExistence type="predicted"/>
<reference evidence="2" key="1">
    <citation type="journal article" date="2022" name="Int. J. Syst. Evol. Microbiol.">
        <title>Prevotella lacticifex sp. nov., isolated from the rumen of cows.</title>
        <authorList>
            <person name="Shinkai T."/>
            <person name="Ikeyama N."/>
            <person name="Kumagai M."/>
            <person name="Ohmori H."/>
            <person name="Sakamoto M."/>
            <person name="Ohkuma M."/>
            <person name="Mitsumori M."/>
        </authorList>
    </citation>
    <scope>NUCLEOTIDE SEQUENCE</scope>
    <source>
        <strain evidence="2">R5076</strain>
    </source>
</reference>
<gene>
    <name evidence="2" type="ORF">PRLR5076_06940</name>
</gene>
<organism evidence="2 3">
    <name type="scientific">Prevotella lacticifex</name>
    <dbReference type="NCBI Taxonomy" id="2854755"/>
    <lineage>
        <taxon>Bacteria</taxon>
        <taxon>Pseudomonadati</taxon>
        <taxon>Bacteroidota</taxon>
        <taxon>Bacteroidia</taxon>
        <taxon>Bacteroidales</taxon>
        <taxon>Prevotellaceae</taxon>
        <taxon>Prevotella</taxon>
    </lineage>
</organism>
<name>A0A9R1CXC3_9BACT</name>